<keyword evidence="3" id="KW-0418">Kinase</keyword>
<dbReference type="GO" id="GO:0045943">
    <property type="term" value="P:positive regulation of transcription by RNA polymerase I"/>
    <property type="evidence" value="ECO:0007669"/>
    <property type="project" value="TreeGrafter"/>
</dbReference>
<evidence type="ECO:0000313" key="3">
    <source>
        <dbReference type="EMBL" id="SMN20491.1"/>
    </source>
</evidence>
<evidence type="ECO:0000313" key="4">
    <source>
        <dbReference type="Proteomes" id="UP000196158"/>
    </source>
</evidence>
<dbReference type="Pfam" id="PF12350">
    <property type="entry name" value="CTK3_C"/>
    <property type="match status" value="1"/>
</dbReference>
<proteinExistence type="predicted"/>
<evidence type="ECO:0000259" key="2">
    <source>
        <dbReference type="Pfam" id="PF12350"/>
    </source>
</evidence>
<protein>
    <submittedName>
        <fullName evidence="3">Similar to Saccharomyces cerevisiae YML112W CTK3 Gamma subunit of C-terminal domain kinase I (CTDK-I)</fullName>
    </submittedName>
</protein>
<dbReference type="InterPro" id="IPR024637">
    <property type="entry name" value="Ctk3_C"/>
</dbReference>
<reference evidence="3 4" key="1">
    <citation type="submission" date="2017-04" db="EMBL/GenBank/DDBJ databases">
        <authorList>
            <person name="Afonso C.L."/>
            <person name="Miller P.J."/>
            <person name="Scott M.A."/>
            <person name="Spackman E."/>
            <person name="Goraichik I."/>
            <person name="Dimitrov K.M."/>
            <person name="Suarez D.L."/>
            <person name="Swayne D.E."/>
        </authorList>
    </citation>
    <scope>NUCLEOTIDE SEQUENCE [LARGE SCALE GENOMIC DNA]</scope>
</reference>
<accession>A0A1X7R4I2</accession>
<keyword evidence="3" id="KW-0808">Transferase</keyword>
<keyword evidence="4" id="KW-1185">Reference proteome</keyword>
<dbReference type="GO" id="GO:0070692">
    <property type="term" value="C:CTDK-1 complex"/>
    <property type="evidence" value="ECO:0007669"/>
    <property type="project" value="InterPro"/>
</dbReference>
<feature type="region of interest" description="Disordered" evidence="1">
    <location>
        <begin position="26"/>
        <end position="52"/>
    </location>
</feature>
<dbReference type="OrthoDB" id="21266at2759"/>
<sequence>MDALEARLQFIQVLKSLPKTLNLSKNITTTSTHGTPNTIKSVGNSSSSNSDNPQDPTVFYMKHYLQHYEDFQQCMLDTMSKMDPLDRLYILIYYSKIIHELYIHTIHVQNIEQATDTSIKSTVETVLYDHVILGLHTVCELACPKGDMKAFTNLPYCINFYDDLKFLFQNASHGTIDTELSLVQQHITELKQYREELFASFKQNGILTSEPFDNKNQTTKNNTNSSEVQVVLNRMEMDRDRHKKLKEQNWQINRTQNATTTNAISNEMLAPIEFEQLWNTTPAFDIRDGHFAKQIQTIANESYALE</sequence>
<dbReference type="AlphaFoldDB" id="A0A1X7R4I2"/>
<dbReference type="PANTHER" id="PTHR28291">
    <property type="entry name" value="CTD KINASE SUBUNIT GAMMA"/>
    <property type="match status" value="1"/>
</dbReference>
<feature type="compositionally biased region" description="Polar residues" evidence="1">
    <location>
        <begin position="26"/>
        <end position="43"/>
    </location>
</feature>
<dbReference type="PANTHER" id="PTHR28291:SF1">
    <property type="entry name" value="CTD KINASE SUBUNIT GAMMA"/>
    <property type="match status" value="1"/>
</dbReference>
<dbReference type="STRING" id="1789683.A0A1X7R4I2"/>
<dbReference type="InterPro" id="IPR042326">
    <property type="entry name" value="Ctk3"/>
</dbReference>
<dbReference type="Proteomes" id="UP000196158">
    <property type="component" value="Unassembled WGS sequence"/>
</dbReference>
<organism evidence="3 4">
    <name type="scientific">Maudiozyma saulgeensis</name>
    <dbReference type="NCBI Taxonomy" id="1789683"/>
    <lineage>
        <taxon>Eukaryota</taxon>
        <taxon>Fungi</taxon>
        <taxon>Dikarya</taxon>
        <taxon>Ascomycota</taxon>
        <taxon>Saccharomycotina</taxon>
        <taxon>Saccharomycetes</taxon>
        <taxon>Saccharomycetales</taxon>
        <taxon>Saccharomycetaceae</taxon>
        <taxon>Maudiozyma</taxon>
    </lineage>
</organism>
<dbReference type="EMBL" id="FXLY01000005">
    <property type="protein sequence ID" value="SMN20491.1"/>
    <property type="molecule type" value="Genomic_DNA"/>
</dbReference>
<evidence type="ECO:0000256" key="1">
    <source>
        <dbReference type="SAM" id="MobiDB-lite"/>
    </source>
</evidence>
<gene>
    <name evidence="3" type="ORF">KASA_0N04785G</name>
</gene>
<name>A0A1X7R4I2_9SACH</name>
<dbReference type="GO" id="GO:0016301">
    <property type="term" value="F:kinase activity"/>
    <property type="evidence" value="ECO:0007669"/>
    <property type="project" value="UniProtKB-KW"/>
</dbReference>
<feature type="domain" description="CTD kinase subunit gamma Ctk3 C-terminal" evidence="2">
    <location>
        <begin position="230"/>
        <end position="286"/>
    </location>
</feature>
<dbReference type="GO" id="GO:0032786">
    <property type="term" value="P:positive regulation of DNA-templated transcription, elongation"/>
    <property type="evidence" value="ECO:0007669"/>
    <property type="project" value="InterPro"/>
</dbReference>